<keyword evidence="2" id="KW-0677">Repeat</keyword>
<dbReference type="PROSITE" id="PS50097">
    <property type="entry name" value="BTB"/>
    <property type="match status" value="1"/>
</dbReference>
<protein>
    <submittedName>
        <fullName evidence="5">Kelch-like protein 24</fullName>
    </submittedName>
</protein>
<dbReference type="SUPFAM" id="SSF54695">
    <property type="entry name" value="POZ domain"/>
    <property type="match status" value="1"/>
</dbReference>
<name>A0A6P4Z1X5_BRABE</name>
<organism evidence="4 5">
    <name type="scientific">Branchiostoma belcheri</name>
    <name type="common">Amphioxus</name>
    <dbReference type="NCBI Taxonomy" id="7741"/>
    <lineage>
        <taxon>Eukaryota</taxon>
        <taxon>Metazoa</taxon>
        <taxon>Chordata</taxon>
        <taxon>Cephalochordata</taxon>
        <taxon>Leptocardii</taxon>
        <taxon>Amphioxiformes</taxon>
        <taxon>Branchiostomatidae</taxon>
        <taxon>Branchiostoma</taxon>
    </lineage>
</organism>
<dbReference type="Proteomes" id="UP000515135">
    <property type="component" value="Unplaced"/>
</dbReference>
<dbReference type="InterPro" id="IPR011705">
    <property type="entry name" value="BACK"/>
</dbReference>
<dbReference type="InterPro" id="IPR000210">
    <property type="entry name" value="BTB/POZ_dom"/>
</dbReference>
<dbReference type="Gene3D" id="3.30.710.10">
    <property type="entry name" value="Potassium Channel Kv1.1, Chain A"/>
    <property type="match status" value="1"/>
</dbReference>
<dbReference type="OrthoDB" id="45365at2759"/>
<evidence type="ECO:0000256" key="2">
    <source>
        <dbReference type="ARBA" id="ARBA00022737"/>
    </source>
</evidence>
<dbReference type="PANTHER" id="PTHR24412">
    <property type="entry name" value="KELCH PROTEIN"/>
    <property type="match status" value="1"/>
</dbReference>
<dbReference type="Pfam" id="PF07707">
    <property type="entry name" value="BACK"/>
    <property type="match status" value="1"/>
</dbReference>
<evidence type="ECO:0000313" key="5">
    <source>
        <dbReference type="RefSeq" id="XP_019625077.1"/>
    </source>
</evidence>
<dbReference type="SMART" id="SM00612">
    <property type="entry name" value="Kelch"/>
    <property type="match status" value="3"/>
</dbReference>
<keyword evidence="1" id="KW-0880">Kelch repeat</keyword>
<proteinExistence type="predicted"/>
<dbReference type="InterPro" id="IPR015915">
    <property type="entry name" value="Kelch-typ_b-propeller"/>
</dbReference>
<evidence type="ECO:0000256" key="1">
    <source>
        <dbReference type="ARBA" id="ARBA00022441"/>
    </source>
</evidence>
<dbReference type="Pfam" id="PF00651">
    <property type="entry name" value="BTB"/>
    <property type="match status" value="1"/>
</dbReference>
<evidence type="ECO:0000313" key="4">
    <source>
        <dbReference type="Proteomes" id="UP000515135"/>
    </source>
</evidence>
<dbReference type="Pfam" id="PF01344">
    <property type="entry name" value="Kelch_1"/>
    <property type="match status" value="2"/>
</dbReference>
<dbReference type="InterPro" id="IPR017096">
    <property type="entry name" value="BTB-kelch_protein"/>
</dbReference>
<dbReference type="Gene3D" id="1.25.40.420">
    <property type="match status" value="1"/>
</dbReference>
<dbReference type="GeneID" id="109470550"/>
<dbReference type="KEGG" id="bbel:109470550"/>
<dbReference type="RefSeq" id="XP_019625077.1">
    <property type="nucleotide sequence ID" value="XM_019769518.1"/>
</dbReference>
<dbReference type="InterPro" id="IPR011333">
    <property type="entry name" value="SKP1/BTB/POZ_sf"/>
</dbReference>
<dbReference type="SMART" id="SM00225">
    <property type="entry name" value="BTB"/>
    <property type="match status" value="1"/>
</dbReference>
<dbReference type="PANTHER" id="PTHR24412:SF272">
    <property type="entry name" value="KELCH-LIKE PROTEIN DIABLO"/>
    <property type="match status" value="1"/>
</dbReference>
<dbReference type="SUPFAM" id="SSF117281">
    <property type="entry name" value="Kelch motif"/>
    <property type="match status" value="1"/>
</dbReference>
<dbReference type="Gene3D" id="2.120.10.80">
    <property type="entry name" value="Kelch-type beta propeller"/>
    <property type="match status" value="2"/>
</dbReference>
<dbReference type="AlphaFoldDB" id="A0A6P4Z1X5"/>
<evidence type="ECO:0000259" key="3">
    <source>
        <dbReference type="PROSITE" id="PS50097"/>
    </source>
</evidence>
<sequence length="581" mass="65273">MGKDCCSNSPAVSCCHAGWFFHSLQNMRSEGMLVDVTLCAKGKEIPCHRLVLAANSEYFKLMFNGSHSESRKDKIEIGGVSAETLQQLVDYAYTSEVNITEENVRSLFEAADMLQDFGVKGHCAEFLQQRVNKETCCGIWALADRMLSIRLAETAKGCALKWFEEACATEEFLQLPFHLLKAYVSDKGLLAKKEERVLEVIMLWVRHDLKEREGHLKELLKCICFSSIDKDYLKDMLKRDKVLARVRGIKQMAKSRPTSESTREISQQEILVLGGSRLYYGDIPEMGPRLHLNSRVYRLGLDSQCIDSGLLPMPFRGNRGIAACVVDGDVIVTGGHESLTQAWRYRPALKSWTKLGSLKAGRFNHGMAVLQGQVYVVGGSRPASYPDVIERLSDVEVYNKRTNRWKKVAPLKLAVSSFGITTYGGKIYIFGGEPYVYDGNDFRENQTQAFQGYDPSQNKWTLHQLPMKMSCIQACTVNSKIYIVGGSLKHVLCVDLEEEIAKPMAETLFPWEQCSAFVCGAEIYISGGRVHQMITTRNGTVRQMETYGSVQCYNVNSDTMVLCKDLPEPLYGHRTVTIAKT</sequence>
<gene>
    <name evidence="5" type="primary">LOC109470550</name>
</gene>
<reference evidence="5" key="1">
    <citation type="submission" date="2025-08" db="UniProtKB">
        <authorList>
            <consortium name="RefSeq"/>
        </authorList>
    </citation>
    <scope>IDENTIFICATION</scope>
    <source>
        <tissue evidence="5">Gonad</tissue>
    </source>
</reference>
<dbReference type="InterPro" id="IPR006652">
    <property type="entry name" value="Kelch_1"/>
</dbReference>
<feature type="domain" description="BTB" evidence="3">
    <location>
        <begin position="34"/>
        <end position="101"/>
    </location>
</feature>
<dbReference type="PIRSF" id="PIRSF037037">
    <property type="entry name" value="Kelch-like_protein_gigaxonin"/>
    <property type="match status" value="1"/>
</dbReference>
<accession>A0A6P4Z1X5</accession>
<keyword evidence="4" id="KW-1185">Reference proteome</keyword>
<dbReference type="SMART" id="SM00875">
    <property type="entry name" value="BACK"/>
    <property type="match status" value="1"/>
</dbReference>